<evidence type="ECO:0000256" key="2">
    <source>
        <dbReference type="ARBA" id="ARBA00022475"/>
    </source>
</evidence>
<feature type="binding site" evidence="11">
    <location>
        <position position="73"/>
    </location>
    <ligand>
        <name>Na(+)</name>
        <dbReference type="ChEBI" id="CHEBI:29101"/>
        <note>structural</note>
    </ligand>
</feature>
<dbReference type="GO" id="GO:0046872">
    <property type="term" value="F:metal ion binding"/>
    <property type="evidence" value="ECO:0007669"/>
    <property type="project" value="UniProtKB-KW"/>
</dbReference>
<comment type="function">
    <text evidence="11">Fluoride-specific ion channel. Important for reducing fluoride concentration in the cell, thus reducing its toxicity.</text>
</comment>
<keyword evidence="2 11" id="KW-1003">Cell membrane</keyword>
<comment type="similarity">
    <text evidence="9 11">Belongs to the fluoride channel Fluc/FEX (TC 1.A.43) family.</text>
</comment>
<evidence type="ECO:0000256" key="1">
    <source>
        <dbReference type="ARBA" id="ARBA00004651"/>
    </source>
</evidence>
<dbReference type="Proteomes" id="UP000269375">
    <property type="component" value="Unassembled WGS sequence"/>
</dbReference>
<comment type="subcellular location">
    <subcellularLocation>
        <location evidence="1 11">Cell membrane</location>
        <topology evidence="1 11">Multi-pass membrane protein</topology>
    </subcellularLocation>
</comment>
<evidence type="ECO:0000256" key="5">
    <source>
        <dbReference type="ARBA" id="ARBA00022989"/>
    </source>
</evidence>
<evidence type="ECO:0000313" key="14">
    <source>
        <dbReference type="Proteomes" id="UP000269375"/>
    </source>
</evidence>
<feature type="transmembrane region" description="Helical" evidence="11">
    <location>
        <begin position="5"/>
        <end position="21"/>
    </location>
</feature>
<comment type="caution">
    <text evidence="12">The sequence shown here is derived from an EMBL/GenBank/DDBJ whole genome shotgun (WGS) entry which is preliminary data.</text>
</comment>
<proteinExistence type="inferred from homology"/>
<evidence type="ECO:0000256" key="9">
    <source>
        <dbReference type="ARBA" id="ARBA00035120"/>
    </source>
</evidence>
<dbReference type="EMBL" id="SOQW01000001">
    <property type="protein sequence ID" value="TDX95632.1"/>
    <property type="molecule type" value="Genomic_DNA"/>
</dbReference>
<dbReference type="Proteomes" id="UP000295709">
    <property type="component" value="Unassembled WGS sequence"/>
</dbReference>
<dbReference type="AlphaFoldDB" id="A0A3N0W354"/>
<evidence type="ECO:0000256" key="7">
    <source>
        <dbReference type="ARBA" id="ARBA00023136"/>
    </source>
</evidence>
<keyword evidence="5 11" id="KW-1133">Transmembrane helix</keyword>
<dbReference type="RefSeq" id="WP_121461688.1">
    <property type="nucleotide sequence ID" value="NZ_RJTX01000001.1"/>
</dbReference>
<dbReference type="PANTHER" id="PTHR28259">
    <property type="entry name" value="FLUORIDE EXPORT PROTEIN 1-RELATED"/>
    <property type="match status" value="1"/>
</dbReference>
<keyword evidence="3" id="KW-0997">Cell inner membrane</keyword>
<evidence type="ECO:0000256" key="11">
    <source>
        <dbReference type="HAMAP-Rule" id="MF_00454"/>
    </source>
</evidence>
<evidence type="ECO:0000313" key="12">
    <source>
        <dbReference type="EMBL" id="ROH99467.1"/>
    </source>
</evidence>
<evidence type="ECO:0000256" key="3">
    <source>
        <dbReference type="ARBA" id="ARBA00022519"/>
    </source>
</evidence>
<evidence type="ECO:0000256" key="6">
    <source>
        <dbReference type="ARBA" id="ARBA00023065"/>
    </source>
</evidence>
<accession>A0A3N0W354</accession>
<organism evidence="12 14">
    <name type="scientific">Chryseobacterium daecheongense</name>
    <dbReference type="NCBI Taxonomy" id="192389"/>
    <lineage>
        <taxon>Bacteria</taxon>
        <taxon>Pseudomonadati</taxon>
        <taxon>Bacteroidota</taxon>
        <taxon>Flavobacteriia</taxon>
        <taxon>Flavobacteriales</taxon>
        <taxon>Weeksellaceae</taxon>
        <taxon>Chryseobacterium group</taxon>
        <taxon>Chryseobacterium</taxon>
    </lineage>
</organism>
<keyword evidence="11" id="KW-0813">Transport</keyword>
<evidence type="ECO:0000313" key="15">
    <source>
        <dbReference type="Proteomes" id="UP000295709"/>
    </source>
</evidence>
<protein>
    <recommendedName>
        <fullName evidence="11">Fluoride-specific ion channel FluC</fullName>
    </recommendedName>
</protein>
<dbReference type="OrthoDB" id="9815830at2"/>
<keyword evidence="7 11" id="KW-0472">Membrane</keyword>
<dbReference type="NCBIfam" id="TIGR00494">
    <property type="entry name" value="crcB"/>
    <property type="match status" value="1"/>
</dbReference>
<keyword evidence="11" id="KW-0479">Metal-binding</keyword>
<keyword evidence="11" id="KW-0915">Sodium</keyword>
<keyword evidence="4 11" id="KW-0812">Transmembrane</keyword>
<evidence type="ECO:0000313" key="13">
    <source>
        <dbReference type="EMBL" id="TDX95632.1"/>
    </source>
</evidence>
<dbReference type="GO" id="GO:0005886">
    <property type="term" value="C:plasma membrane"/>
    <property type="evidence" value="ECO:0007669"/>
    <property type="project" value="UniProtKB-SubCell"/>
</dbReference>
<sequence>MRNLLYIFIGGGAGSILRYLISNYTQKLWNISSFPMGTFLVNITGCLLIGFLTSYFMKNDNSLKFLLITGLCGGYTTFSTFSAENYSLWQNQQYGTLFLYAGLSVVLGFCAVIAGMKLQSIV</sequence>
<name>A0A3N0W354_9FLAO</name>
<feature type="transmembrane region" description="Helical" evidence="11">
    <location>
        <begin position="33"/>
        <end position="53"/>
    </location>
</feature>
<feature type="transmembrane region" description="Helical" evidence="11">
    <location>
        <begin position="95"/>
        <end position="116"/>
    </location>
</feature>
<evidence type="ECO:0000256" key="10">
    <source>
        <dbReference type="ARBA" id="ARBA00035585"/>
    </source>
</evidence>
<gene>
    <name evidence="11 12" type="primary">crcB</name>
    <name evidence="11" type="synonym">fluC</name>
    <name evidence="13" type="ORF">BCF50_1415</name>
    <name evidence="12" type="ORF">EGI05_00805</name>
</gene>
<dbReference type="EMBL" id="RJTX01000001">
    <property type="protein sequence ID" value="ROH99467.1"/>
    <property type="molecule type" value="Genomic_DNA"/>
</dbReference>
<dbReference type="GO" id="GO:0062054">
    <property type="term" value="F:fluoride channel activity"/>
    <property type="evidence" value="ECO:0007669"/>
    <property type="project" value="UniProtKB-UniRule"/>
</dbReference>
<reference evidence="13 15" key="2">
    <citation type="submission" date="2019-03" db="EMBL/GenBank/DDBJ databases">
        <title>Genomic Encyclopedia of Archaeal and Bacterial Type Strains, Phase II (KMG-II): from individual species to whole genera.</title>
        <authorList>
            <person name="Goeker M."/>
        </authorList>
    </citation>
    <scope>NUCLEOTIDE SEQUENCE [LARGE SCALE GENOMIC DNA]</scope>
    <source>
        <strain evidence="13 15">DSM 15235</strain>
    </source>
</reference>
<evidence type="ECO:0000256" key="8">
    <source>
        <dbReference type="ARBA" id="ARBA00023303"/>
    </source>
</evidence>
<keyword evidence="15" id="KW-1185">Reference proteome</keyword>
<reference evidence="12 14" key="1">
    <citation type="submission" date="2018-11" db="EMBL/GenBank/DDBJ databases">
        <title>Proposal to divide the Flavobacteriaceae and reorganize its genera based on Amino Acid Identity values calculated from whole genome sequences.</title>
        <authorList>
            <person name="Nicholson A.C."/>
            <person name="Gulvik C.A."/>
            <person name="Whitney A.M."/>
            <person name="Humrighouse B.W."/>
            <person name="Bell M."/>
            <person name="Holmes B."/>
            <person name="Steigerwalt A."/>
            <person name="Villarma A."/>
            <person name="Sheth M."/>
            <person name="Batra D."/>
            <person name="Pryor J."/>
            <person name="Bernardet J.-F."/>
            <person name="Hugo C."/>
            <person name="Kampfer P."/>
            <person name="Newman J."/>
            <person name="Mcquiston J.R."/>
        </authorList>
    </citation>
    <scope>NUCLEOTIDE SEQUENCE [LARGE SCALE GENOMIC DNA]</scope>
    <source>
        <strain evidence="12 14">DSM 15235</strain>
    </source>
</reference>
<keyword evidence="6 11" id="KW-0406">Ion transport</keyword>
<comment type="activity regulation">
    <text evidence="11">Na(+) is not transported, but it plays an essential structural role and its presence is essential for fluoride channel function.</text>
</comment>
<comment type="catalytic activity">
    <reaction evidence="10">
        <text>fluoride(in) = fluoride(out)</text>
        <dbReference type="Rhea" id="RHEA:76159"/>
        <dbReference type="ChEBI" id="CHEBI:17051"/>
    </reaction>
    <physiologicalReaction direction="left-to-right" evidence="10">
        <dbReference type="Rhea" id="RHEA:76160"/>
    </physiologicalReaction>
</comment>
<dbReference type="GO" id="GO:0140114">
    <property type="term" value="P:cellular detoxification of fluoride"/>
    <property type="evidence" value="ECO:0007669"/>
    <property type="project" value="UniProtKB-UniRule"/>
</dbReference>
<dbReference type="HAMAP" id="MF_00454">
    <property type="entry name" value="FluC"/>
    <property type="match status" value="1"/>
</dbReference>
<keyword evidence="8 11" id="KW-0407">Ion channel</keyword>
<dbReference type="Pfam" id="PF02537">
    <property type="entry name" value="CRCB"/>
    <property type="match status" value="1"/>
</dbReference>
<dbReference type="PANTHER" id="PTHR28259:SF1">
    <property type="entry name" value="FLUORIDE EXPORT PROTEIN 1-RELATED"/>
    <property type="match status" value="1"/>
</dbReference>
<feature type="binding site" evidence="11">
    <location>
        <position position="76"/>
    </location>
    <ligand>
        <name>Na(+)</name>
        <dbReference type="ChEBI" id="CHEBI:29101"/>
        <note>structural</note>
    </ligand>
</feature>
<evidence type="ECO:0000256" key="4">
    <source>
        <dbReference type="ARBA" id="ARBA00022692"/>
    </source>
</evidence>
<dbReference type="InterPro" id="IPR003691">
    <property type="entry name" value="FluC"/>
</dbReference>
<feature type="transmembrane region" description="Helical" evidence="11">
    <location>
        <begin position="65"/>
        <end position="83"/>
    </location>
</feature>